<dbReference type="AlphaFoldDB" id="E9EGC7"/>
<dbReference type="HOGENOM" id="CLU_2109585_0_0_1"/>
<dbReference type="GeneID" id="19253236"/>
<dbReference type="Proteomes" id="UP000002499">
    <property type="component" value="Unassembled WGS sequence"/>
</dbReference>
<proteinExistence type="predicted"/>
<gene>
    <name evidence="1" type="ORF">MAC_08925</name>
</gene>
<dbReference type="EMBL" id="GL698593">
    <property type="protein sequence ID" value="EFY85042.1"/>
    <property type="molecule type" value="Genomic_DNA"/>
</dbReference>
<keyword evidence="2" id="KW-1185">Reference proteome</keyword>
<sequence>MTDQALVACRYTTFEEDPDFPFAPAQLTTDLALWWLCMLAVSAHSRSSVEHEIVPISKWDVEYYDDERGWVRRHKYSGYKEPTEAPSPPAYETPASDDGAGNAALFMAGVGLNVL</sequence>
<protein>
    <submittedName>
        <fullName evidence="1">Uncharacterized protein</fullName>
    </submittedName>
</protein>
<organism evidence="2">
    <name type="scientific">Metarhizium acridum (strain CQMa 102)</name>
    <dbReference type="NCBI Taxonomy" id="655827"/>
    <lineage>
        <taxon>Eukaryota</taxon>
        <taxon>Fungi</taxon>
        <taxon>Dikarya</taxon>
        <taxon>Ascomycota</taxon>
        <taxon>Pezizomycotina</taxon>
        <taxon>Sordariomycetes</taxon>
        <taxon>Hypocreomycetidae</taxon>
        <taxon>Hypocreales</taxon>
        <taxon>Clavicipitaceae</taxon>
        <taxon>Metarhizium</taxon>
    </lineage>
</organism>
<evidence type="ECO:0000313" key="2">
    <source>
        <dbReference type="Proteomes" id="UP000002499"/>
    </source>
</evidence>
<evidence type="ECO:0000313" key="1">
    <source>
        <dbReference type="EMBL" id="EFY85042.1"/>
    </source>
</evidence>
<dbReference type="InParanoid" id="E9EGC7"/>
<reference evidence="1 2" key="1">
    <citation type="journal article" date="2011" name="PLoS Genet.">
        <title>Genome sequencing and comparative transcriptomics of the model entomopathogenic fungi Metarhizium anisopliae and M. acridum.</title>
        <authorList>
            <person name="Gao Q."/>
            <person name="Jin K."/>
            <person name="Ying S.H."/>
            <person name="Zhang Y."/>
            <person name="Xiao G."/>
            <person name="Shang Y."/>
            <person name="Duan Z."/>
            <person name="Hu X."/>
            <person name="Xie X.Q."/>
            <person name="Zhou G."/>
            <person name="Peng G."/>
            <person name="Luo Z."/>
            <person name="Huang W."/>
            <person name="Wang B."/>
            <person name="Fang W."/>
            <person name="Wang S."/>
            <person name="Zhong Y."/>
            <person name="Ma L.J."/>
            <person name="St Leger R.J."/>
            <person name="Zhao G.P."/>
            <person name="Pei Y."/>
            <person name="Feng M.G."/>
            <person name="Xia Y."/>
            <person name="Wang C."/>
        </authorList>
    </citation>
    <scope>NUCLEOTIDE SEQUENCE [LARGE SCALE GENOMIC DNA]</scope>
    <source>
        <strain evidence="1 2">CQMa 102</strain>
    </source>
</reference>
<accession>E9EGC7</accession>
<dbReference type="STRING" id="655827.E9EGC7"/>
<dbReference type="KEGG" id="maw:19253236"/>
<name>E9EGC7_METAQ</name>
<dbReference type="OrthoDB" id="4367324at2759"/>